<evidence type="ECO:0000313" key="5">
    <source>
        <dbReference type="Proteomes" id="UP001492541"/>
    </source>
</evidence>
<dbReference type="GeneID" id="90449025"/>
<evidence type="ECO:0000313" key="4">
    <source>
        <dbReference type="EMBL" id="XAT64733.1"/>
    </source>
</evidence>
<evidence type="ECO:0000256" key="1">
    <source>
        <dbReference type="ARBA" id="ARBA00006615"/>
    </source>
</evidence>
<comment type="function">
    <text evidence="3">Antitoxin component of a type II toxin-antitoxin (TA) system.</text>
</comment>
<protein>
    <recommendedName>
        <fullName evidence="3">Antitoxin</fullName>
    </recommendedName>
</protein>
<accession>A0ABZ3H5A1</accession>
<comment type="similarity">
    <text evidence="1 3">Belongs to the UPF0165 family.</text>
</comment>
<reference evidence="4 5" key="1">
    <citation type="submission" date="2021-11" db="EMBL/GenBank/DDBJ databases">
        <title>Whole genome of Geoglobus acetivorans.</title>
        <authorList>
            <person name="Liu D."/>
        </authorList>
    </citation>
    <scope>NUCLEOTIDE SEQUENCE [LARGE SCALE GENOMIC DNA]</scope>
    <source>
        <strain evidence="4 5">SBH6</strain>
    </source>
</reference>
<keyword evidence="5" id="KW-1185">Reference proteome</keyword>
<dbReference type="SUPFAM" id="SSF141694">
    <property type="entry name" value="AF2212/PG0164-like"/>
    <property type="match status" value="1"/>
</dbReference>
<dbReference type="InterPro" id="IPR024069">
    <property type="entry name" value="AF2212-like_dom_sf"/>
</dbReference>
<evidence type="ECO:0000256" key="3">
    <source>
        <dbReference type="RuleBase" id="RU368051"/>
    </source>
</evidence>
<organism evidence="4 5">
    <name type="scientific">Geoglobus acetivorans</name>
    <dbReference type="NCBI Taxonomy" id="565033"/>
    <lineage>
        <taxon>Archaea</taxon>
        <taxon>Methanobacteriati</taxon>
        <taxon>Methanobacteriota</taxon>
        <taxon>Archaeoglobi</taxon>
        <taxon>Archaeoglobales</taxon>
        <taxon>Archaeoglobaceae</taxon>
        <taxon>Geoglobus</taxon>
    </lineage>
</organism>
<dbReference type="Proteomes" id="UP001492541">
    <property type="component" value="Chromosome"/>
</dbReference>
<name>A0ABZ3H5A1_GEOAI</name>
<gene>
    <name evidence="4" type="ORF">LPQ35_05025</name>
</gene>
<dbReference type="EMBL" id="CP087714">
    <property type="protein sequence ID" value="XAT64733.1"/>
    <property type="molecule type" value="Genomic_DNA"/>
</dbReference>
<dbReference type="Gene3D" id="4.10.1150.10">
    <property type="entry name" value="AF2212/PG0164-like"/>
    <property type="match status" value="1"/>
</dbReference>
<dbReference type="InterPro" id="IPR008203">
    <property type="entry name" value="AF2212-like"/>
</dbReference>
<sequence>MAKVIEVVYENGVFKPLENVDLREGEIVEIEIKEKRIGDRFYRVLEELERKAPKVHNAFKVLEEVRNDRY</sequence>
<dbReference type="RefSeq" id="WP_193807600.1">
    <property type="nucleotide sequence ID" value="NZ_CP087714.1"/>
</dbReference>
<proteinExistence type="inferred from homology"/>
<evidence type="ECO:0000256" key="2">
    <source>
        <dbReference type="ARBA" id="ARBA00022649"/>
    </source>
</evidence>
<dbReference type="Pfam" id="PF01954">
    <property type="entry name" value="AF2212-like"/>
    <property type="match status" value="1"/>
</dbReference>
<keyword evidence="2 3" id="KW-1277">Toxin-antitoxin system</keyword>